<name>A0A2Z4ND92_9BACT</name>
<dbReference type="RefSeq" id="WP_033178952.1">
    <property type="nucleotide sequence ID" value="NZ_CP030140.1"/>
</dbReference>
<dbReference type="AlphaFoldDB" id="A0A2Z4ND92"/>
<sequence>MKYSLKSIFKNQAEIEEYISDYLWNISSGGVGWTDFFKDYFLKMCENIFVNEATLTKEELMIAAKQYVSSYDILIFKKEILDYIYDFEINDLSFLKDFGYTDILDLSISEIVNLHVEKLTIEMVEEILNNLETISNEK</sequence>
<keyword evidence="2" id="KW-1185">Reference proteome</keyword>
<dbReference type="EMBL" id="CP030140">
    <property type="protein sequence ID" value="AWX69552.1"/>
    <property type="molecule type" value="Genomic_DNA"/>
</dbReference>
<dbReference type="KEGG" id="mane:DP065_02190"/>
<gene>
    <name evidence="1" type="ORF">DP065_02190</name>
</gene>
<proteinExistence type="predicted"/>
<evidence type="ECO:0000313" key="2">
    <source>
        <dbReference type="Proteomes" id="UP000250218"/>
    </source>
</evidence>
<protein>
    <submittedName>
        <fullName evidence="1">Uncharacterized protein</fullName>
    </submittedName>
</protein>
<reference evidence="2" key="1">
    <citation type="submission" date="2018-06" db="EMBL/GenBank/DDBJ databases">
        <title>Complete genome sequences of Mycoplasma anatis, M. anseris and M. cloacale type strains.</title>
        <authorList>
            <person name="Grozner D."/>
            <person name="Forro B."/>
            <person name="Sulyok K.M."/>
            <person name="Marton S."/>
            <person name="Kreizinger Z."/>
            <person name="Banyai K."/>
            <person name="Gyuranecz M."/>
        </authorList>
    </citation>
    <scope>NUCLEOTIDE SEQUENCE [LARGE SCALE GENOMIC DNA]</scope>
    <source>
        <strain evidence="2">ATCC 49234</strain>
    </source>
</reference>
<accession>A0A2Z4ND92</accession>
<dbReference type="Proteomes" id="UP000250218">
    <property type="component" value="Chromosome"/>
</dbReference>
<evidence type="ECO:0000313" key="1">
    <source>
        <dbReference type="EMBL" id="AWX69552.1"/>
    </source>
</evidence>
<organism evidence="1 2">
    <name type="scientific">[Mycoplasma] anseris</name>
    <dbReference type="NCBI Taxonomy" id="92400"/>
    <lineage>
        <taxon>Bacteria</taxon>
        <taxon>Bacillati</taxon>
        <taxon>Mycoplasmatota</taxon>
        <taxon>Mycoplasmoidales</taxon>
        <taxon>Metamycoplasmataceae</taxon>
        <taxon>Metamycoplasma</taxon>
    </lineage>
</organism>